<evidence type="ECO:0000256" key="2">
    <source>
        <dbReference type="SAM" id="SignalP"/>
    </source>
</evidence>
<protein>
    <recommendedName>
        <fullName evidence="3">DUF4440 domain-containing protein</fullName>
    </recommendedName>
</protein>
<dbReference type="SUPFAM" id="SSF54427">
    <property type="entry name" value="NTF2-like"/>
    <property type="match status" value="1"/>
</dbReference>
<gene>
    <name evidence="4" type="ORF">TBH_C0173</name>
</gene>
<evidence type="ECO:0000313" key="4">
    <source>
        <dbReference type="EMBL" id="BAO43121.1"/>
    </source>
</evidence>
<dbReference type="Proteomes" id="UP000031631">
    <property type="component" value="Chromosome"/>
</dbReference>
<feature type="signal peptide" evidence="2">
    <location>
        <begin position="1"/>
        <end position="21"/>
    </location>
</feature>
<name>A0A7U6GGD1_9GAMM</name>
<dbReference type="InterPro" id="IPR032710">
    <property type="entry name" value="NTF2-like_dom_sf"/>
</dbReference>
<sequence length="196" mass="21525">MSKLSIFLLAGLLALSSMVVADTDREADHRQLRQLMAQASEAINKQDMVKLRSLLTPEFVITMVDQQRMTEPAQLDDFVEKYFVGESAPLKSITVTPEADAPSRFIGDDVAIAYGHSDDIYVLNTGGEVMIPSQWTATLVRQADGWRITAFHAGVNLLNNPVLAAAQKNLWTMAGAGVIAGSLLMLLLLRLLRKKQ</sequence>
<keyword evidence="1" id="KW-0812">Transmembrane</keyword>
<accession>A0A7U6GGD1</accession>
<evidence type="ECO:0000259" key="3">
    <source>
        <dbReference type="Pfam" id="PF14534"/>
    </source>
</evidence>
<dbReference type="EMBL" id="AP012273">
    <property type="protein sequence ID" value="BAO43121.1"/>
    <property type="molecule type" value="Genomic_DNA"/>
</dbReference>
<feature type="chain" id="PRO_5031281379" description="DUF4440 domain-containing protein" evidence="2">
    <location>
        <begin position="22"/>
        <end position="196"/>
    </location>
</feature>
<dbReference type="AlphaFoldDB" id="A0A7U6GGD1"/>
<evidence type="ECO:0000313" key="5">
    <source>
        <dbReference type="Proteomes" id="UP000031631"/>
    </source>
</evidence>
<keyword evidence="5" id="KW-1185">Reference proteome</keyword>
<keyword evidence="1" id="KW-0472">Membrane</keyword>
<reference evidence="4 5" key="1">
    <citation type="journal article" date="2014" name="PLoS ONE">
        <title>Physiological and genomic features of a novel sulfur-oxidizing gammaproteobacterium belonging to a previously uncultivated symbiotic lineage isolated from a hydrothermal vent.</title>
        <authorList>
            <person name="Nunoura T."/>
            <person name="Takaki Y."/>
            <person name="Kazama H."/>
            <person name="Kakuta J."/>
            <person name="Shimamura S."/>
            <person name="Makita H."/>
            <person name="Hirai M."/>
            <person name="Miyazaki M."/>
            <person name="Takai K."/>
        </authorList>
    </citation>
    <scope>NUCLEOTIDE SEQUENCE [LARGE SCALE GENOMIC DNA]</scope>
    <source>
        <strain evidence="4 5">Hiromi1</strain>
    </source>
</reference>
<dbReference type="OrthoDB" id="8607262at2"/>
<organism evidence="4 5">
    <name type="scientific">Thiolapillus brandeum</name>
    <dbReference type="NCBI Taxonomy" id="1076588"/>
    <lineage>
        <taxon>Bacteria</taxon>
        <taxon>Pseudomonadati</taxon>
        <taxon>Pseudomonadota</taxon>
        <taxon>Gammaproteobacteria</taxon>
        <taxon>Chromatiales</taxon>
        <taxon>Sedimenticolaceae</taxon>
        <taxon>Thiolapillus</taxon>
    </lineage>
</organism>
<evidence type="ECO:0000256" key="1">
    <source>
        <dbReference type="SAM" id="Phobius"/>
    </source>
</evidence>
<keyword evidence="2" id="KW-0732">Signal</keyword>
<dbReference type="Gene3D" id="3.10.450.50">
    <property type="match status" value="1"/>
</dbReference>
<keyword evidence="1" id="KW-1133">Transmembrane helix</keyword>
<dbReference type="InterPro" id="IPR027843">
    <property type="entry name" value="DUF4440"/>
</dbReference>
<feature type="transmembrane region" description="Helical" evidence="1">
    <location>
        <begin position="170"/>
        <end position="192"/>
    </location>
</feature>
<dbReference type="RefSeq" id="WP_052469759.1">
    <property type="nucleotide sequence ID" value="NZ_AP012273.1"/>
</dbReference>
<dbReference type="Pfam" id="PF14534">
    <property type="entry name" value="DUF4440"/>
    <property type="match status" value="1"/>
</dbReference>
<proteinExistence type="predicted"/>
<feature type="domain" description="DUF4440" evidence="3">
    <location>
        <begin position="33"/>
        <end position="148"/>
    </location>
</feature>
<dbReference type="KEGG" id="tbn:TBH_C0173"/>